<dbReference type="InterPro" id="IPR033989">
    <property type="entry name" value="CD209-like_CTLD"/>
</dbReference>
<dbReference type="InterPro" id="IPR001304">
    <property type="entry name" value="C-type_lectin-like"/>
</dbReference>
<dbReference type="RefSeq" id="XP_026075390.1">
    <property type="nucleotide sequence ID" value="XM_026219605.1"/>
</dbReference>
<evidence type="ECO:0000313" key="7">
    <source>
        <dbReference type="RefSeq" id="XP_026075390.1"/>
    </source>
</evidence>
<dbReference type="Pfam" id="PF00059">
    <property type="entry name" value="Lectin_C"/>
    <property type="match status" value="1"/>
</dbReference>
<feature type="coiled-coil region" evidence="3">
    <location>
        <begin position="80"/>
        <end position="149"/>
    </location>
</feature>
<dbReference type="OrthoDB" id="8950604at2759"/>
<dbReference type="InterPro" id="IPR016187">
    <property type="entry name" value="CTDL_fold"/>
</dbReference>
<sequence>MYKEDRKSIDNIYENVGVTKGTFVKETTDSKTMGIQSSELTGSDSVKIRNYIAAVVCLVLLCVLLLTAVIVLCLTLIQERPQLISKNENLTNEREQLTLKNTNLTNEREQLILKNTNLTNEREQLILKTHNLTRDRDQLIQEKNDLQRSLGKLDGWIYYQSSLYFISPDGKSWTDSRRYCTERGADLIIINNRDEQDFVKIISGTKAVWIGLTDSEVEGRWKWVDDSTLTSGFWSPAEPNSNYGNEDCAYSYISWWYDYPCYVGLQWICEMNILHIVLP</sequence>
<evidence type="ECO:0000256" key="3">
    <source>
        <dbReference type="SAM" id="Coils"/>
    </source>
</evidence>
<feature type="transmembrane region" description="Helical" evidence="4">
    <location>
        <begin position="51"/>
        <end position="77"/>
    </location>
</feature>
<evidence type="ECO:0000256" key="2">
    <source>
        <dbReference type="ARBA" id="ARBA00023157"/>
    </source>
</evidence>
<dbReference type="AlphaFoldDB" id="A0A6P6KSW7"/>
<keyword evidence="2" id="KW-1015">Disulfide bond</keyword>
<feature type="domain" description="C-type lectin" evidence="5">
    <location>
        <begin position="159"/>
        <end position="270"/>
    </location>
</feature>
<evidence type="ECO:0000259" key="5">
    <source>
        <dbReference type="PROSITE" id="PS50041"/>
    </source>
</evidence>
<dbReference type="InterPro" id="IPR018378">
    <property type="entry name" value="C-type_lectin_CS"/>
</dbReference>
<keyword evidence="4" id="KW-0472">Membrane</keyword>
<gene>
    <name evidence="7" type="primary">LOC113054228</name>
</gene>
<dbReference type="PANTHER" id="PTHR22803">
    <property type="entry name" value="MANNOSE, PHOSPHOLIPASE, LECTIN RECEPTOR RELATED"/>
    <property type="match status" value="1"/>
</dbReference>
<dbReference type="InterPro" id="IPR050111">
    <property type="entry name" value="C-type_lectin/snaclec_domain"/>
</dbReference>
<accession>A0A6P6KSW7</accession>
<dbReference type="InterPro" id="IPR016186">
    <property type="entry name" value="C-type_lectin-like/link_sf"/>
</dbReference>
<dbReference type="PROSITE" id="PS00615">
    <property type="entry name" value="C_TYPE_LECTIN_1"/>
    <property type="match status" value="1"/>
</dbReference>
<dbReference type="Gene3D" id="3.10.100.10">
    <property type="entry name" value="Mannose-Binding Protein A, subunit A"/>
    <property type="match status" value="1"/>
</dbReference>
<dbReference type="KEGG" id="caua:113054228"/>
<reference evidence="7" key="1">
    <citation type="submission" date="2025-08" db="UniProtKB">
        <authorList>
            <consortium name="RefSeq"/>
        </authorList>
    </citation>
    <scope>IDENTIFICATION</scope>
    <source>
        <strain evidence="7">Wakin</strain>
        <tissue evidence="7">Muscle</tissue>
    </source>
</reference>
<dbReference type="GO" id="GO:0030246">
    <property type="term" value="F:carbohydrate binding"/>
    <property type="evidence" value="ECO:0007669"/>
    <property type="project" value="UniProtKB-KW"/>
</dbReference>
<protein>
    <submittedName>
        <fullName evidence="7">CD209 antigen-like protein C</fullName>
    </submittedName>
</protein>
<dbReference type="SUPFAM" id="SSF56436">
    <property type="entry name" value="C-type lectin-like"/>
    <property type="match status" value="1"/>
</dbReference>
<proteinExistence type="predicted"/>
<keyword evidence="6" id="KW-1185">Reference proteome</keyword>
<dbReference type="Proteomes" id="UP000515129">
    <property type="component" value="Chromosome 35"/>
</dbReference>
<keyword evidence="1" id="KW-0430">Lectin</keyword>
<organism evidence="6 7">
    <name type="scientific">Carassius auratus</name>
    <name type="common">Goldfish</name>
    <dbReference type="NCBI Taxonomy" id="7957"/>
    <lineage>
        <taxon>Eukaryota</taxon>
        <taxon>Metazoa</taxon>
        <taxon>Chordata</taxon>
        <taxon>Craniata</taxon>
        <taxon>Vertebrata</taxon>
        <taxon>Euteleostomi</taxon>
        <taxon>Actinopterygii</taxon>
        <taxon>Neopterygii</taxon>
        <taxon>Teleostei</taxon>
        <taxon>Ostariophysi</taxon>
        <taxon>Cypriniformes</taxon>
        <taxon>Cyprinidae</taxon>
        <taxon>Cyprininae</taxon>
        <taxon>Carassius</taxon>
    </lineage>
</organism>
<keyword evidence="4" id="KW-1133">Transmembrane helix</keyword>
<dbReference type="PROSITE" id="PS50041">
    <property type="entry name" value="C_TYPE_LECTIN_2"/>
    <property type="match status" value="1"/>
</dbReference>
<keyword evidence="4" id="KW-0812">Transmembrane</keyword>
<keyword evidence="3" id="KW-0175">Coiled coil</keyword>
<dbReference type="GeneID" id="113054228"/>
<dbReference type="Gene3D" id="1.20.5.400">
    <property type="match status" value="1"/>
</dbReference>
<dbReference type="CDD" id="cd03590">
    <property type="entry name" value="CLECT_DC-SIGN_like"/>
    <property type="match status" value="1"/>
</dbReference>
<evidence type="ECO:0000256" key="1">
    <source>
        <dbReference type="ARBA" id="ARBA00022734"/>
    </source>
</evidence>
<evidence type="ECO:0000313" key="6">
    <source>
        <dbReference type="Proteomes" id="UP000515129"/>
    </source>
</evidence>
<evidence type="ECO:0000256" key="4">
    <source>
        <dbReference type="SAM" id="Phobius"/>
    </source>
</evidence>
<name>A0A6P6KSW7_CARAU</name>
<dbReference type="SMART" id="SM00034">
    <property type="entry name" value="CLECT"/>
    <property type="match status" value="1"/>
</dbReference>